<dbReference type="SUPFAM" id="SSF48208">
    <property type="entry name" value="Six-hairpin glycosidases"/>
    <property type="match status" value="1"/>
</dbReference>
<dbReference type="Gene3D" id="1.50.10.10">
    <property type="match status" value="1"/>
</dbReference>
<accession>A0A1M4WYY4</accession>
<keyword evidence="2" id="KW-1185">Reference proteome</keyword>
<dbReference type="Proteomes" id="UP000184128">
    <property type="component" value="Unassembled WGS sequence"/>
</dbReference>
<dbReference type="EMBL" id="FQUF01000018">
    <property type="protein sequence ID" value="SHE86424.1"/>
    <property type="molecule type" value="Genomic_DNA"/>
</dbReference>
<dbReference type="PANTHER" id="PTHR31047:SF0">
    <property type="entry name" value="MEIOTICALLY UP-REGULATED GENE 157 PROTEIN"/>
    <property type="match status" value="1"/>
</dbReference>
<dbReference type="PIRSF" id="PIRSF028846">
    <property type="entry name" value="UCP028846"/>
    <property type="match status" value="1"/>
</dbReference>
<proteinExistence type="predicted"/>
<dbReference type="InterPro" id="IPR008928">
    <property type="entry name" value="6-hairpin_glycosidase_sf"/>
</dbReference>
<dbReference type="InterPro" id="IPR008313">
    <property type="entry name" value="GH125"/>
</dbReference>
<dbReference type="OrthoDB" id="181472at2"/>
<dbReference type="GO" id="GO:0005975">
    <property type="term" value="P:carbohydrate metabolic process"/>
    <property type="evidence" value="ECO:0007669"/>
    <property type="project" value="InterPro"/>
</dbReference>
<dbReference type="InterPro" id="IPR012341">
    <property type="entry name" value="6hp_glycosidase-like_sf"/>
</dbReference>
<evidence type="ECO:0008006" key="3">
    <source>
        <dbReference type="Google" id="ProtNLM"/>
    </source>
</evidence>
<reference evidence="1 2" key="1">
    <citation type="submission" date="2016-11" db="EMBL/GenBank/DDBJ databases">
        <authorList>
            <person name="Jaros S."/>
            <person name="Januszkiewicz K."/>
            <person name="Wedrychowicz H."/>
        </authorList>
    </citation>
    <scope>NUCLEOTIDE SEQUENCE [LARGE SCALE GENOMIC DNA]</scope>
    <source>
        <strain evidence="1 2">DSM 15692</strain>
    </source>
</reference>
<dbReference type="AlphaFoldDB" id="A0A1M4WYY4"/>
<dbReference type="RefSeq" id="WP_073297991.1">
    <property type="nucleotide sequence ID" value="NZ_FQUF01000018.1"/>
</dbReference>
<dbReference type="Pfam" id="PF06824">
    <property type="entry name" value="Glyco_hydro_125"/>
    <property type="match status" value="1"/>
</dbReference>
<protein>
    <recommendedName>
        <fullName evidence="3">Metal-independent alpha-mannosidase</fullName>
    </recommendedName>
</protein>
<organism evidence="1 2">
    <name type="scientific">Atopostipes suicloacalis DSM 15692</name>
    <dbReference type="NCBI Taxonomy" id="1121025"/>
    <lineage>
        <taxon>Bacteria</taxon>
        <taxon>Bacillati</taxon>
        <taxon>Bacillota</taxon>
        <taxon>Bacilli</taxon>
        <taxon>Lactobacillales</taxon>
        <taxon>Carnobacteriaceae</taxon>
        <taxon>Atopostipes</taxon>
    </lineage>
</organism>
<dbReference type="STRING" id="1121025.SAMN02745249_01308"/>
<name>A0A1M4WYY4_9LACT</name>
<dbReference type="SMART" id="SM01149">
    <property type="entry name" value="DUF1237"/>
    <property type="match status" value="1"/>
</dbReference>
<gene>
    <name evidence="1" type="ORF">SAMN02745249_01308</name>
</gene>
<evidence type="ECO:0000313" key="2">
    <source>
        <dbReference type="Proteomes" id="UP000184128"/>
    </source>
</evidence>
<sequence>MINQEQLIKDITNYAETISLPTEKATKLFRNSLVDTITNTVSVQEDGKIFVSTGDIPAMWLRDSSFQVLPYLEIAEDVPAVKDLIHGVIKQQLAYIQHDPYSNSFNKTATGAHYNSGDETDIPVSDLVWERKFEIDSLCTPLHLAYNLYEKTGYDAHLDEEFWETVDLIINTFVTEQHHMESPYYFNRPDCVSQDTLSDGGRGAPVGYTGMVWSAFRPSDDACVYGYFVPGNLFIVASLRQLLPIVPDTHVELKERMETLISEIEKGVKEYGTMTVEETGEEIYAYEVDGLGNQLFMDDANVPSLLSLPFLNYCEPSDPLYLTTRKYVLSEYNKYYYSGKYLAGVGSPHTPPEHVWPIAIAMEGLTTNDVEVTKEKMDKIVATDADTLQCHEGVHVDDPSQYTREWFSWSNMTFCQLVFHYFDQSK</sequence>
<dbReference type="PANTHER" id="PTHR31047">
    <property type="entry name" value="MEIOTICALLY UP-REGULATED GENE 157 PROTEIN"/>
    <property type="match status" value="1"/>
</dbReference>
<evidence type="ECO:0000313" key="1">
    <source>
        <dbReference type="EMBL" id="SHE86424.1"/>
    </source>
</evidence>